<comment type="subcellular location">
    <subcellularLocation>
        <location evidence="1">Nucleus</location>
    </subcellularLocation>
</comment>
<dbReference type="GO" id="GO:0006368">
    <property type="term" value="P:transcription elongation by RNA polymerase II"/>
    <property type="evidence" value="ECO:0007669"/>
    <property type="project" value="InterPro"/>
</dbReference>
<evidence type="ECO:0000256" key="4">
    <source>
        <dbReference type="SAM" id="MobiDB-lite"/>
    </source>
</evidence>
<keyword evidence="6" id="KW-1185">Reference proteome</keyword>
<evidence type="ECO:0000313" key="5">
    <source>
        <dbReference type="EMBL" id="KAF2731355.1"/>
    </source>
</evidence>
<reference evidence="5" key="1">
    <citation type="journal article" date="2020" name="Stud. Mycol.">
        <title>101 Dothideomycetes genomes: a test case for predicting lifestyles and emergence of pathogens.</title>
        <authorList>
            <person name="Haridas S."/>
            <person name="Albert R."/>
            <person name="Binder M."/>
            <person name="Bloem J."/>
            <person name="Labutti K."/>
            <person name="Salamov A."/>
            <person name="Andreopoulos B."/>
            <person name="Baker S."/>
            <person name="Barry K."/>
            <person name="Bills G."/>
            <person name="Bluhm B."/>
            <person name="Cannon C."/>
            <person name="Castanera R."/>
            <person name="Culley D."/>
            <person name="Daum C."/>
            <person name="Ezra D."/>
            <person name="Gonzalez J."/>
            <person name="Henrissat B."/>
            <person name="Kuo A."/>
            <person name="Liang C."/>
            <person name="Lipzen A."/>
            <person name="Lutzoni F."/>
            <person name="Magnuson J."/>
            <person name="Mondo S."/>
            <person name="Nolan M."/>
            <person name="Ohm R."/>
            <person name="Pangilinan J."/>
            <person name="Park H.-J."/>
            <person name="Ramirez L."/>
            <person name="Alfaro M."/>
            <person name="Sun H."/>
            <person name="Tritt A."/>
            <person name="Yoshinaga Y."/>
            <person name="Zwiers L.-H."/>
            <person name="Turgeon B."/>
            <person name="Goodwin S."/>
            <person name="Spatafora J."/>
            <person name="Crous P."/>
            <person name="Grigoriev I."/>
        </authorList>
    </citation>
    <scope>NUCLEOTIDE SEQUENCE</scope>
    <source>
        <strain evidence="5">CBS 125425</strain>
    </source>
</reference>
<organism evidence="5 6">
    <name type="scientific">Polyplosphaeria fusca</name>
    <dbReference type="NCBI Taxonomy" id="682080"/>
    <lineage>
        <taxon>Eukaryota</taxon>
        <taxon>Fungi</taxon>
        <taxon>Dikarya</taxon>
        <taxon>Ascomycota</taxon>
        <taxon>Pezizomycotina</taxon>
        <taxon>Dothideomycetes</taxon>
        <taxon>Pleosporomycetidae</taxon>
        <taxon>Pleosporales</taxon>
        <taxon>Tetraplosphaeriaceae</taxon>
        <taxon>Polyplosphaeria</taxon>
    </lineage>
</organism>
<dbReference type="OrthoDB" id="10260285at2759"/>
<dbReference type="GO" id="GO:0000993">
    <property type="term" value="F:RNA polymerase II complex binding"/>
    <property type="evidence" value="ECO:0007669"/>
    <property type="project" value="TreeGrafter"/>
</dbReference>
<name>A0A9P4V0L6_9PLEO</name>
<dbReference type="PANTHER" id="PTHR23188:SF12">
    <property type="entry name" value="RNA POLYMERASE II-ASSOCIATED FACTOR 1 HOMOLOG"/>
    <property type="match status" value="1"/>
</dbReference>
<dbReference type="GO" id="GO:0003682">
    <property type="term" value="F:chromatin binding"/>
    <property type="evidence" value="ECO:0007669"/>
    <property type="project" value="TreeGrafter"/>
</dbReference>
<dbReference type="PANTHER" id="PTHR23188">
    <property type="entry name" value="RNA POLYMERASE II-ASSOCIATED FACTOR 1 HOMOLOG"/>
    <property type="match status" value="1"/>
</dbReference>
<evidence type="ECO:0000256" key="2">
    <source>
        <dbReference type="ARBA" id="ARBA00007560"/>
    </source>
</evidence>
<sequence>MASSGRQNYHQDYIARIRYSNALPPPPCPPKLLDIPNTGLSSGQYTSAGFASRLAREQPLNIEADAELGMPIDLVGIPGVFDGDESAIQTVHHPPVLHTLDKALMRHPNQLGKSSSGASGVSFLRKTEYITSMTAGGSRFESSNSANTMRVRGKRRRAEMSEDDPTHIAKHILKGFDLAYPADAYTGPDVAHNLRPAESSQDEKRAWKTPTHPTNSALHLVDSYPILPDWDALPDTGSYMMYKILNLPSTSLYDSRLDVAILRPTGETIPDNEQYLQDLEKHKSDPTHPMPIPRYQYEFFLPSSSGSITDAEKASSIKRSFATYEPDDPTLPFDVGEDDEGNPKRMFKYENIRTYETRDQHGDPEDAFNDVVAMAIHDPEAHEDEPLRDVPLQKAAYFYPIVQKTSIRPRRPGRVDMVGGEDAATKVHVIEAVARDARGEAEKREAVRARYDGGEAAV</sequence>
<feature type="region of interest" description="Disordered" evidence="4">
    <location>
        <begin position="438"/>
        <end position="458"/>
    </location>
</feature>
<keyword evidence="3" id="KW-0539">Nucleus</keyword>
<evidence type="ECO:0000256" key="3">
    <source>
        <dbReference type="ARBA" id="ARBA00023242"/>
    </source>
</evidence>
<dbReference type="Proteomes" id="UP000799444">
    <property type="component" value="Unassembled WGS sequence"/>
</dbReference>
<dbReference type="InterPro" id="IPR007133">
    <property type="entry name" value="RNA_pol_II-assoc_Paf1"/>
</dbReference>
<dbReference type="GO" id="GO:0016593">
    <property type="term" value="C:Cdc73/Paf1 complex"/>
    <property type="evidence" value="ECO:0007669"/>
    <property type="project" value="InterPro"/>
</dbReference>
<comment type="similarity">
    <text evidence="2">Belongs to the PAF1 family.</text>
</comment>
<proteinExistence type="inferred from homology"/>
<feature type="region of interest" description="Disordered" evidence="4">
    <location>
        <begin position="140"/>
        <end position="163"/>
    </location>
</feature>
<protein>
    <submittedName>
        <fullName evidence="5">Paf1-domain-containing protein</fullName>
    </submittedName>
</protein>
<evidence type="ECO:0000256" key="1">
    <source>
        <dbReference type="ARBA" id="ARBA00004123"/>
    </source>
</evidence>
<evidence type="ECO:0000313" key="6">
    <source>
        <dbReference type="Proteomes" id="UP000799444"/>
    </source>
</evidence>
<dbReference type="EMBL" id="ML996197">
    <property type="protein sequence ID" value="KAF2731355.1"/>
    <property type="molecule type" value="Genomic_DNA"/>
</dbReference>
<dbReference type="AlphaFoldDB" id="A0A9P4V0L6"/>
<comment type="caution">
    <text evidence="5">The sequence shown here is derived from an EMBL/GenBank/DDBJ whole genome shotgun (WGS) entry which is preliminary data.</text>
</comment>
<dbReference type="Pfam" id="PF03985">
    <property type="entry name" value="Paf1"/>
    <property type="match status" value="1"/>
</dbReference>
<accession>A0A9P4V0L6</accession>
<gene>
    <name evidence="5" type="ORF">EJ04DRAFT_514626</name>
</gene>